<dbReference type="EMBL" id="BAABKN010000031">
    <property type="protein sequence ID" value="GAA4755569.1"/>
    <property type="molecule type" value="Genomic_DNA"/>
</dbReference>
<name>A0ABP8ZG58_9ACTN</name>
<comment type="caution">
    <text evidence="1">The sequence shown here is derived from an EMBL/GenBank/DDBJ whole genome shotgun (WGS) entry which is preliminary data.</text>
</comment>
<keyword evidence="2" id="KW-1185">Reference proteome</keyword>
<evidence type="ECO:0000313" key="1">
    <source>
        <dbReference type="EMBL" id="GAA4755569.1"/>
    </source>
</evidence>
<gene>
    <name evidence="1" type="ORF">GCM10023350_46350</name>
</gene>
<evidence type="ECO:0000313" key="2">
    <source>
        <dbReference type="Proteomes" id="UP001499882"/>
    </source>
</evidence>
<accession>A0ABP8ZG58</accession>
<sequence length="215" mass="24301">MRAVGAKTAAELAAELELRRLKDDFHRAERAREEAERAEWYRLLEIAEKPVAEDLRSMGLDVDSAWDLYLIPDSRPKAIPVLLKHLALDYPDRVLEGIANALNDPTARPWWADLREMMLSTHREAVRDRLAATLSGIATRVHYTDLLDFLGNDKLGSNRIYFLRPVNRIGNRISPGQGRAVIETVADDPILGVEANRILDPQRSEPEPIGILIPR</sequence>
<organism evidence="1 2">
    <name type="scientific">Nocardioides endophyticus</name>
    <dbReference type="NCBI Taxonomy" id="1353775"/>
    <lineage>
        <taxon>Bacteria</taxon>
        <taxon>Bacillati</taxon>
        <taxon>Actinomycetota</taxon>
        <taxon>Actinomycetes</taxon>
        <taxon>Propionibacteriales</taxon>
        <taxon>Nocardioidaceae</taxon>
        <taxon>Nocardioides</taxon>
    </lineage>
</organism>
<protein>
    <submittedName>
        <fullName evidence="1">Uncharacterized protein</fullName>
    </submittedName>
</protein>
<reference evidence="2" key="1">
    <citation type="journal article" date="2019" name="Int. J. Syst. Evol. Microbiol.">
        <title>The Global Catalogue of Microorganisms (GCM) 10K type strain sequencing project: providing services to taxonomists for standard genome sequencing and annotation.</title>
        <authorList>
            <consortium name="The Broad Institute Genomics Platform"/>
            <consortium name="The Broad Institute Genome Sequencing Center for Infectious Disease"/>
            <person name="Wu L."/>
            <person name="Ma J."/>
        </authorList>
    </citation>
    <scope>NUCLEOTIDE SEQUENCE [LARGE SCALE GENOMIC DNA]</scope>
    <source>
        <strain evidence="2">JCM 18532</strain>
    </source>
</reference>
<proteinExistence type="predicted"/>
<dbReference type="Proteomes" id="UP001499882">
    <property type="component" value="Unassembled WGS sequence"/>
</dbReference>